<gene>
    <name evidence="1" type="ORF">CLIB1444_01S07250</name>
</gene>
<evidence type="ECO:0000313" key="2">
    <source>
        <dbReference type="Proteomes" id="UP001152531"/>
    </source>
</evidence>
<accession>A0ACA9Y0K9</accession>
<keyword evidence="2" id="KW-1185">Reference proteome</keyword>
<name>A0ACA9Y0K9_9ASCO</name>
<sequence length="672" mass="74530">MPSDNISFGEEIPLDNLNKSDPRDDNMNDDISDGTMQGQDNLPEDPLLDEEIQRLQDDQSKVKIFFKKLWNGPDEIKDEPPEPFSKGILYHIEQVPQKFDQRVRHRYKVAILIGYLLAWFLIVYNILSPYFTEPPGVVGGDIQVVSLGCTSQLWNGKNAACGLNGMDCPNSQTDDIFVRCPALCDRSWTYSLEPIGDQRIRYQGYFVGGGDKVSNPVKDQLSNPYRADSYICGSAVHAGIISPFTGGCARVSYKSGAQSGFESAKGHYGVDDSISFQSFFPSSFFFKKITSGFSSNEYVHGCSDPRLPILITNIILGLPIVYLASGPVIYWVITIVGFWTIALATDPPVNVDSNDLETYASLLSIGLERFLPSCFILYALWRASTSITLGKSDSPVSHLSRVFYFYPLFWLGVLNNISFDRLPVDRFTLNDLKTQPGGAIAVACIVSLVLVCAVIQAFKIWESGKFKKYLGIYGCFVLGLFWISQLPGLTLRVHHYILAMLLIPGCCTRGVTALLFQGILLGLFLSGAARWGLAAIAETDTSLRRNDPSGKILPPELLGFDLASGLLSWTDPSSDRNRLYKGISILINDVERFVGQNISSVNLPQLFQNSTELTNLIQQTLDSKFVVDNENIPLYIRIGKKIMGTHRYSDYSNAAILKWPSGELTLPKPGIT</sequence>
<comment type="caution">
    <text evidence="1">The sequence shown here is derived from an EMBL/GenBank/DDBJ whole genome shotgun (WGS) entry which is preliminary data.</text>
</comment>
<organism evidence="1 2">
    <name type="scientific">[Candida] jaroonii</name>
    <dbReference type="NCBI Taxonomy" id="467808"/>
    <lineage>
        <taxon>Eukaryota</taxon>
        <taxon>Fungi</taxon>
        <taxon>Dikarya</taxon>
        <taxon>Ascomycota</taxon>
        <taxon>Saccharomycotina</taxon>
        <taxon>Pichiomycetes</taxon>
        <taxon>Debaryomycetaceae</taxon>
        <taxon>Yamadazyma</taxon>
    </lineage>
</organism>
<dbReference type="EMBL" id="CALSDN010000001">
    <property type="protein sequence ID" value="CAH6718460.1"/>
    <property type="molecule type" value="Genomic_DNA"/>
</dbReference>
<evidence type="ECO:0000313" key="1">
    <source>
        <dbReference type="EMBL" id="CAH6718460.1"/>
    </source>
</evidence>
<reference evidence="1" key="1">
    <citation type="submission" date="2022-06" db="EMBL/GenBank/DDBJ databases">
        <authorList>
            <person name="Legras J.-L."/>
            <person name="Devillers H."/>
            <person name="Grondin C."/>
        </authorList>
    </citation>
    <scope>NUCLEOTIDE SEQUENCE</scope>
    <source>
        <strain evidence="1">CLIB 1444</strain>
    </source>
</reference>
<proteinExistence type="predicted"/>
<dbReference type="Proteomes" id="UP001152531">
    <property type="component" value="Unassembled WGS sequence"/>
</dbReference>
<protein>
    <submittedName>
        <fullName evidence="1">Uncharacterized protein</fullName>
    </submittedName>
</protein>